<dbReference type="Gene3D" id="2.60.120.200">
    <property type="match status" value="1"/>
</dbReference>
<dbReference type="InterPro" id="IPR050546">
    <property type="entry name" value="Glycosyl_Hydrlase_16"/>
</dbReference>
<organism evidence="3 4">
    <name type="scientific">Holothuria leucospilota</name>
    <name type="common">Black long sea cucumber</name>
    <name type="synonym">Mertensiothuria leucospilota</name>
    <dbReference type="NCBI Taxonomy" id="206669"/>
    <lineage>
        <taxon>Eukaryota</taxon>
        <taxon>Metazoa</taxon>
        <taxon>Echinodermata</taxon>
        <taxon>Eleutherozoa</taxon>
        <taxon>Echinozoa</taxon>
        <taxon>Holothuroidea</taxon>
        <taxon>Aspidochirotacea</taxon>
        <taxon>Aspidochirotida</taxon>
        <taxon>Holothuriidae</taxon>
        <taxon>Holothuria</taxon>
    </lineage>
</organism>
<dbReference type="SUPFAM" id="SSF49899">
    <property type="entry name" value="Concanavalin A-like lectins/glucanases"/>
    <property type="match status" value="1"/>
</dbReference>
<evidence type="ECO:0000313" key="4">
    <source>
        <dbReference type="Proteomes" id="UP001152320"/>
    </source>
</evidence>
<comment type="caution">
    <text evidence="3">The sequence shown here is derived from an EMBL/GenBank/DDBJ whole genome shotgun (WGS) entry which is preliminary data.</text>
</comment>
<comment type="similarity">
    <text evidence="1">Belongs to the glycosyl hydrolase 16 family.</text>
</comment>
<evidence type="ECO:0000313" key="3">
    <source>
        <dbReference type="EMBL" id="KAJ8025603.1"/>
    </source>
</evidence>
<accession>A0A9Q0YN77</accession>
<protein>
    <submittedName>
        <fullName evidence="3">Beta-1,3-glucan-binding protein</fullName>
    </submittedName>
</protein>
<dbReference type="Proteomes" id="UP001152320">
    <property type="component" value="Chromosome 17"/>
</dbReference>
<evidence type="ECO:0000256" key="1">
    <source>
        <dbReference type="ARBA" id="ARBA00006865"/>
    </source>
</evidence>
<dbReference type="PANTHER" id="PTHR10963:SF55">
    <property type="entry name" value="GLYCOSIDE HYDROLASE FAMILY 16 PROTEIN"/>
    <property type="match status" value="1"/>
</dbReference>
<dbReference type="Pfam" id="PF00722">
    <property type="entry name" value="Glyco_hydro_16"/>
    <property type="match status" value="1"/>
</dbReference>
<dbReference type="GO" id="GO:0004553">
    <property type="term" value="F:hydrolase activity, hydrolyzing O-glycosyl compounds"/>
    <property type="evidence" value="ECO:0007669"/>
    <property type="project" value="InterPro"/>
</dbReference>
<dbReference type="AlphaFoldDB" id="A0A9Q0YN77"/>
<dbReference type="EMBL" id="JAIZAY010000017">
    <property type="protein sequence ID" value="KAJ8025603.1"/>
    <property type="molecule type" value="Genomic_DNA"/>
</dbReference>
<proteinExistence type="inferred from homology"/>
<dbReference type="PANTHER" id="PTHR10963">
    <property type="entry name" value="GLYCOSYL HYDROLASE-RELATED"/>
    <property type="match status" value="1"/>
</dbReference>
<keyword evidence="4" id="KW-1185">Reference proteome</keyword>
<name>A0A9Q0YN77_HOLLE</name>
<gene>
    <name evidence="3" type="ORF">HOLleu_33203</name>
</gene>
<dbReference type="OrthoDB" id="4781at2759"/>
<dbReference type="InterPro" id="IPR000757">
    <property type="entry name" value="Beta-glucanase-like"/>
</dbReference>
<dbReference type="InterPro" id="IPR013320">
    <property type="entry name" value="ConA-like_dom_sf"/>
</dbReference>
<evidence type="ECO:0000259" key="2">
    <source>
        <dbReference type="PROSITE" id="PS51762"/>
    </source>
</evidence>
<reference evidence="3" key="1">
    <citation type="submission" date="2021-10" db="EMBL/GenBank/DDBJ databases">
        <title>Tropical sea cucumber genome reveals ecological adaptation and Cuvierian tubules defense mechanism.</title>
        <authorList>
            <person name="Chen T."/>
        </authorList>
    </citation>
    <scope>NUCLEOTIDE SEQUENCE</scope>
    <source>
        <strain evidence="3">Nanhai2018</strain>
        <tissue evidence="3">Muscle</tissue>
    </source>
</reference>
<feature type="domain" description="GH16" evidence="2">
    <location>
        <begin position="1"/>
        <end position="247"/>
    </location>
</feature>
<dbReference type="PROSITE" id="PS51762">
    <property type="entry name" value="GH16_2"/>
    <property type="match status" value="1"/>
</dbReference>
<dbReference type="GO" id="GO:0005975">
    <property type="term" value="P:carbohydrate metabolic process"/>
    <property type="evidence" value="ECO:0007669"/>
    <property type="project" value="InterPro"/>
</dbReference>
<sequence length="247" mass="28205">MVAMAWQLSEQSNTGFMMPLGCFNQFIVQLRSMSTTVTIVISKFNAITPISCVRDAPASSKLQRNEDLKNPSETYVGIQQMGQTLHWGPYLPLNGSPKTHVTKNLPDDEKFSDAYHQYGLEWTADSLIFYLDDEETMTVDPGDQGFWEYGRFGYRLGIDNPWANSPNKLAPFDQEFYIIINVAVGGIRYFADNLTNKPYPKPWLNNSTHPIKDFYDAKDYWHPTWNAEVNNGEDAALKVRSVRVWAV</sequence>